<keyword evidence="13" id="KW-1185">Reference proteome</keyword>
<evidence type="ECO:0000256" key="2">
    <source>
        <dbReference type="ARBA" id="ARBA00010004"/>
    </source>
</evidence>
<comment type="similarity">
    <text evidence="2">Belongs to the FliJ family.</text>
</comment>
<dbReference type="InterPro" id="IPR012823">
    <property type="entry name" value="Flagell_FliJ"/>
</dbReference>
<evidence type="ECO:0000256" key="1">
    <source>
        <dbReference type="ARBA" id="ARBA00004413"/>
    </source>
</evidence>
<accession>F5Y8Z6</accession>
<dbReference type="OrthoDB" id="1707704at2"/>
<gene>
    <name evidence="12" type="primary">fliJ</name>
    <name evidence="12" type="ordered locus">TREAZ_0887</name>
</gene>
<protein>
    <recommendedName>
        <fullName evidence="3">Flagellar FliJ protein</fullName>
    </recommendedName>
</protein>
<dbReference type="HOGENOM" id="CLU_139638_0_0_12"/>
<keyword evidence="12" id="KW-0966">Cell projection</keyword>
<dbReference type="RefSeq" id="WP_015711093.1">
    <property type="nucleotide sequence ID" value="NC_015577.1"/>
</dbReference>
<keyword evidence="12" id="KW-0282">Flagellum</keyword>
<dbReference type="GO" id="GO:0015031">
    <property type="term" value="P:protein transport"/>
    <property type="evidence" value="ECO:0007669"/>
    <property type="project" value="UniProtKB-KW"/>
</dbReference>
<organism evidence="12 13">
    <name type="scientific">Leadbettera azotonutricia (strain ATCC BAA-888 / DSM 13862 / ZAS-9)</name>
    <name type="common">Treponema azotonutricium</name>
    <dbReference type="NCBI Taxonomy" id="545695"/>
    <lineage>
        <taxon>Bacteria</taxon>
        <taxon>Pseudomonadati</taxon>
        <taxon>Spirochaetota</taxon>
        <taxon>Spirochaetia</taxon>
        <taxon>Spirochaetales</taxon>
        <taxon>Breznakiellaceae</taxon>
        <taxon>Leadbettera</taxon>
    </lineage>
</organism>
<keyword evidence="4" id="KW-0813">Transport</keyword>
<evidence type="ECO:0000256" key="3">
    <source>
        <dbReference type="ARBA" id="ARBA00020392"/>
    </source>
</evidence>
<dbReference type="GO" id="GO:0071973">
    <property type="term" value="P:bacterial-type flagellum-dependent cell motility"/>
    <property type="evidence" value="ECO:0007669"/>
    <property type="project" value="InterPro"/>
</dbReference>
<dbReference type="GO" id="GO:0009288">
    <property type="term" value="C:bacterial-type flagellum"/>
    <property type="evidence" value="ECO:0007669"/>
    <property type="project" value="InterPro"/>
</dbReference>
<dbReference type="InterPro" id="IPR053716">
    <property type="entry name" value="Flag_assembly_chemotaxis_eff"/>
</dbReference>
<proteinExistence type="inferred from homology"/>
<comment type="subcellular location">
    <subcellularLocation>
        <location evidence="1">Cell membrane</location>
        <topology evidence="1">Peripheral membrane protein</topology>
        <orientation evidence="1">Cytoplasmic side</orientation>
    </subcellularLocation>
</comment>
<keyword evidence="9" id="KW-0472">Membrane</keyword>
<dbReference type="EMBL" id="CP001841">
    <property type="protein sequence ID" value="AEF83437.1"/>
    <property type="molecule type" value="Genomic_DNA"/>
</dbReference>
<evidence type="ECO:0000256" key="7">
    <source>
        <dbReference type="ARBA" id="ARBA00022795"/>
    </source>
</evidence>
<feature type="coiled-coil region" evidence="11">
    <location>
        <begin position="71"/>
        <end position="105"/>
    </location>
</feature>
<evidence type="ECO:0000256" key="11">
    <source>
        <dbReference type="SAM" id="Coils"/>
    </source>
</evidence>
<evidence type="ECO:0000313" key="12">
    <source>
        <dbReference type="EMBL" id="AEF83437.1"/>
    </source>
</evidence>
<reference evidence="13" key="1">
    <citation type="submission" date="2009-12" db="EMBL/GenBank/DDBJ databases">
        <title>Complete sequence of Treponema azotonutricium strain ZAS-9.</title>
        <authorList>
            <person name="Tetu S.G."/>
            <person name="Matson E."/>
            <person name="Ren Q."/>
            <person name="Seshadri R."/>
            <person name="Elbourne L."/>
            <person name="Hassan K.A."/>
            <person name="Durkin A."/>
            <person name="Radune D."/>
            <person name="Mohamoud Y."/>
            <person name="Shay R."/>
            <person name="Jin S."/>
            <person name="Zhang X."/>
            <person name="Lucey K."/>
            <person name="Ballor N.R."/>
            <person name="Ottesen E."/>
            <person name="Rosenthal R."/>
            <person name="Allen A."/>
            <person name="Leadbetter J.R."/>
            <person name="Paulsen I.T."/>
        </authorList>
    </citation>
    <scope>NUCLEOTIDE SEQUENCE [LARGE SCALE GENOMIC DNA]</scope>
    <source>
        <strain evidence="13">ATCC BAA-888 / DSM 13862 / ZAS-9</strain>
    </source>
</reference>
<dbReference type="NCBIfam" id="TIGR02473">
    <property type="entry name" value="flagell_FliJ"/>
    <property type="match status" value="1"/>
</dbReference>
<dbReference type="Gene3D" id="1.10.287.1700">
    <property type="match status" value="1"/>
</dbReference>
<keyword evidence="5" id="KW-1003">Cell membrane</keyword>
<keyword evidence="12" id="KW-0969">Cilium</keyword>
<evidence type="ECO:0000256" key="6">
    <source>
        <dbReference type="ARBA" id="ARBA00022500"/>
    </source>
</evidence>
<name>F5Y8Z6_LEAAZ</name>
<dbReference type="STRING" id="545695.TREAZ_0887"/>
<dbReference type="Pfam" id="PF02050">
    <property type="entry name" value="FliJ"/>
    <property type="match status" value="1"/>
</dbReference>
<dbReference type="GO" id="GO:0006935">
    <property type="term" value="P:chemotaxis"/>
    <property type="evidence" value="ECO:0007669"/>
    <property type="project" value="UniProtKB-KW"/>
</dbReference>
<keyword evidence="6" id="KW-0145">Chemotaxis</keyword>
<keyword evidence="11" id="KW-0175">Coiled coil</keyword>
<dbReference type="AlphaFoldDB" id="F5Y8Z6"/>
<dbReference type="InParanoid" id="F5Y8Z6"/>
<evidence type="ECO:0000256" key="8">
    <source>
        <dbReference type="ARBA" id="ARBA00022927"/>
    </source>
</evidence>
<dbReference type="Proteomes" id="UP000009222">
    <property type="component" value="Chromosome"/>
</dbReference>
<dbReference type="KEGG" id="taz:TREAZ_0887"/>
<evidence type="ECO:0000256" key="10">
    <source>
        <dbReference type="ARBA" id="ARBA00023225"/>
    </source>
</evidence>
<dbReference type="GO" id="GO:0005886">
    <property type="term" value="C:plasma membrane"/>
    <property type="evidence" value="ECO:0007669"/>
    <property type="project" value="UniProtKB-SubCell"/>
</dbReference>
<evidence type="ECO:0000256" key="9">
    <source>
        <dbReference type="ARBA" id="ARBA00023136"/>
    </source>
</evidence>
<keyword evidence="8" id="KW-0653">Protein transport</keyword>
<evidence type="ECO:0000256" key="4">
    <source>
        <dbReference type="ARBA" id="ARBA00022448"/>
    </source>
</evidence>
<dbReference type="GO" id="GO:0044781">
    <property type="term" value="P:bacterial-type flagellum organization"/>
    <property type="evidence" value="ECO:0007669"/>
    <property type="project" value="UniProtKB-KW"/>
</dbReference>
<sequence length="147" mass="16818">MKRFSFNLEKVLTLRKFAEQEAKIELGRAVGVLSEIERHIVSVAQERFIAASNQFSPENSAAMIQQYMFYLLRLDATRDQLLKDAAQAELKVEQAREVFLEASRDRKVLDKLKEKRAAEYRKEMLDAEGKALDDIASGRLARQLADA</sequence>
<dbReference type="eggNOG" id="COG2882">
    <property type="taxonomic scope" value="Bacteria"/>
</dbReference>
<reference evidence="12 13" key="2">
    <citation type="journal article" date="2011" name="ISME J.">
        <title>RNA-seq reveals cooperative metabolic interactions between two termite-gut spirochete species in co-culture.</title>
        <authorList>
            <person name="Rosenthal A.Z."/>
            <person name="Matson E.G."/>
            <person name="Eldar A."/>
            <person name="Leadbetter J.R."/>
        </authorList>
    </citation>
    <scope>NUCLEOTIDE SEQUENCE [LARGE SCALE GENOMIC DNA]</scope>
    <source>
        <strain evidence="13">ATCC BAA-888 / DSM 13862 / ZAS-9</strain>
    </source>
</reference>
<evidence type="ECO:0000256" key="5">
    <source>
        <dbReference type="ARBA" id="ARBA00022475"/>
    </source>
</evidence>
<evidence type="ECO:0000313" key="13">
    <source>
        <dbReference type="Proteomes" id="UP000009222"/>
    </source>
</evidence>
<keyword evidence="10" id="KW-1006">Bacterial flagellum protein export</keyword>
<keyword evidence="7" id="KW-1005">Bacterial flagellum biogenesis</keyword>